<dbReference type="InterPro" id="IPR001584">
    <property type="entry name" value="Integrase_cat-core"/>
</dbReference>
<evidence type="ECO:0000313" key="4">
    <source>
        <dbReference type="Ensembl" id="ENSNMLP00000041439.1"/>
    </source>
</evidence>
<dbReference type="GO" id="GO:0003676">
    <property type="term" value="F:nucleic acid binding"/>
    <property type="evidence" value="ECO:0007669"/>
    <property type="project" value="InterPro"/>
</dbReference>
<dbReference type="Gene3D" id="3.30.420.10">
    <property type="entry name" value="Ribonuclease H-like superfamily/Ribonuclease H"/>
    <property type="match status" value="1"/>
</dbReference>
<feature type="region of interest" description="Disordered" evidence="2">
    <location>
        <begin position="369"/>
        <end position="414"/>
    </location>
</feature>
<dbReference type="Ensembl" id="ENSNMLT00000046062.1">
    <property type="protein sequence ID" value="ENSNMLP00000041439.1"/>
    <property type="gene ID" value="ENSNMLG00000025367.1"/>
</dbReference>
<dbReference type="PANTHER" id="PTHR37984:SF15">
    <property type="entry name" value="INTEGRASE CATALYTIC DOMAIN-CONTAINING PROTEIN"/>
    <property type="match status" value="1"/>
</dbReference>
<accession>A0A8C6UUI6</accession>
<evidence type="ECO:0000256" key="1">
    <source>
        <dbReference type="ARBA" id="ARBA00039658"/>
    </source>
</evidence>
<evidence type="ECO:0000313" key="5">
    <source>
        <dbReference type="Proteomes" id="UP000694523"/>
    </source>
</evidence>
<evidence type="ECO:0000256" key="2">
    <source>
        <dbReference type="SAM" id="MobiDB-lite"/>
    </source>
</evidence>
<protein>
    <recommendedName>
        <fullName evidence="1">Gypsy retrotransposon integrase-like protein 1</fullName>
    </recommendedName>
</protein>
<dbReference type="PANTHER" id="PTHR37984">
    <property type="entry name" value="PROTEIN CBG26694"/>
    <property type="match status" value="1"/>
</dbReference>
<dbReference type="FunFam" id="3.30.420.10:FF:000032">
    <property type="entry name" value="Retrovirus-related Pol polyprotein from transposon 297-like Protein"/>
    <property type="match status" value="1"/>
</dbReference>
<reference evidence="4" key="1">
    <citation type="submission" date="2025-08" db="UniProtKB">
        <authorList>
            <consortium name="Ensembl"/>
        </authorList>
    </citation>
    <scope>IDENTIFICATION</scope>
</reference>
<dbReference type="PROSITE" id="PS50994">
    <property type="entry name" value="INTEGRASE"/>
    <property type="match status" value="1"/>
</dbReference>
<feature type="compositionally biased region" description="Polar residues" evidence="2">
    <location>
        <begin position="346"/>
        <end position="357"/>
    </location>
</feature>
<dbReference type="InterPro" id="IPR012337">
    <property type="entry name" value="RNaseH-like_sf"/>
</dbReference>
<feature type="region of interest" description="Disordered" evidence="2">
    <location>
        <begin position="333"/>
        <end position="357"/>
    </location>
</feature>
<dbReference type="AlphaFoldDB" id="A0A8C6UUI6"/>
<dbReference type="Proteomes" id="UP000694523">
    <property type="component" value="Unplaced"/>
</dbReference>
<proteinExistence type="predicted"/>
<dbReference type="Pfam" id="PF00665">
    <property type="entry name" value="rve"/>
    <property type="match status" value="1"/>
</dbReference>
<name>A0A8C6UUI6_9GOBI</name>
<sequence>MGANRIEASLRRSFFWPHMGEDVRKWTTQCTSCCEHKAGPEVRAPLQPIQSSYPLETVAIDFLSLGNPQSPYPYVLVMTDLFSRFGWAVPTKDQTAVTTAQALWRHVIQIWGCPERILSDRGSAFESTVLQQLCNLYGCKKVRTTPYHPQGNGACERFNQTLLTLLGSLSDEEKTRWTDSLPALLFTYNNTAHSSTGLTPHFVLTGRHARLPVELATGAPTESQVYNMHDWVAHHHRTLTKAYKHVITRTKAQQQKDKGRYDKRAQNVPLLPGERVLLRNFRRHDQGKLAPRWQQSPYVVVSQIHPDSPVYEIRPEGHMGPIKTMHRNNLRPCPVEPSDQLVTEPAQPTHSVPSNSMPLFLPVMLPVTEPRAAPEPEGNERLPAPGPPHEQPPVRRSQRRNLGNPPLRYRKQSL</sequence>
<dbReference type="InterPro" id="IPR041588">
    <property type="entry name" value="Integrase_H2C2"/>
</dbReference>
<dbReference type="SUPFAM" id="SSF53098">
    <property type="entry name" value="Ribonuclease H-like"/>
    <property type="match status" value="1"/>
</dbReference>
<keyword evidence="5" id="KW-1185">Reference proteome</keyword>
<dbReference type="InterPro" id="IPR050951">
    <property type="entry name" value="Retrovirus_Pol_polyprotein"/>
</dbReference>
<dbReference type="Gene3D" id="1.10.340.70">
    <property type="match status" value="1"/>
</dbReference>
<feature type="domain" description="Integrase catalytic" evidence="3">
    <location>
        <begin position="50"/>
        <end position="208"/>
    </location>
</feature>
<reference evidence="4" key="2">
    <citation type="submission" date="2025-09" db="UniProtKB">
        <authorList>
            <consortium name="Ensembl"/>
        </authorList>
    </citation>
    <scope>IDENTIFICATION</scope>
</reference>
<evidence type="ECO:0000259" key="3">
    <source>
        <dbReference type="PROSITE" id="PS50994"/>
    </source>
</evidence>
<dbReference type="GO" id="GO:0015074">
    <property type="term" value="P:DNA integration"/>
    <property type="evidence" value="ECO:0007669"/>
    <property type="project" value="InterPro"/>
</dbReference>
<organism evidence="4 5">
    <name type="scientific">Neogobius melanostomus</name>
    <name type="common">round goby</name>
    <dbReference type="NCBI Taxonomy" id="47308"/>
    <lineage>
        <taxon>Eukaryota</taxon>
        <taxon>Metazoa</taxon>
        <taxon>Chordata</taxon>
        <taxon>Craniata</taxon>
        <taxon>Vertebrata</taxon>
        <taxon>Euteleostomi</taxon>
        <taxon>Actinopterygii</taxon>
        <taxon>Neopterygii</taxon>
        <taxon>Teleostei</taxon>
        <taxon>Neoteleostei</taxon>
        <taxon>Acanthomorphata</taxon>
        <taxon>Gobiaria</taxon>
        <taxon>Gobiiformes</taxon>
        <taxon>Gobioidei</taxon>
        <taxon>Gobiidae</taxon>
        <taxon>Benthophilinae</taxon>
        <taxon>Neogobiini</taxon>
        <taxon>Neogobius</taxon>
    </lineage>
</organism>
<dbReference type="Pfam" id="PF17921">
    <property type="entry name" value="Integrase_H2C2"/>
    <property type="match status" value="1"/>
</dbReference>
<dbReference type="InterPro" id="IPR036397">
    <property type="entry name" value="RNaseH_sf"/>
</dbReference>